<dbReference type="Pfam" id="PF00067">
    <property type="entry name" value="p450"/>
    <property type="match status" value="1"/>
</dbReference>
<dbReference type="PRINTS" id="PR00385">
    <property type="entry name" value="P450"/>
</dbReference>
<evidence type="ECO:0000256" key="7">
    <source>
        <dbReference type="RuleBase" id="RU000461"/>
    </source>
</evidence>
<gene>
    <name evidence="8" type="ORF">JF922_23310</name>
</gene>
<accession>A0A934K9X2</accession>
<name>A0A934K9X2_9BACT</name>
<evidence type="ECO:0000256" key="6">
    <source>
        <dbReference type="ARBA" id="ARBA00023033"/>
    </source>
</evidence>
<dbReference type="GO" id="GO:0046872">
    <property type="term" value="F:metal ion binding"/>
    <property type="evidence" value="ECO:0007669"/>
    <property type="project" value="UniProtKB-KW"/>
</dbReference>
<reference evidence="8" key="1">
    <citation type="submission" date="2020-10" db="EMBL/GenBank/DDBJ databases">
        <title>Ca. Dormibacterota MAGs.</title>
        <authorList>
            <person name="Montgomery K."/>
        </authorList>
    </citation>
    <scope>NUCLEOTIDE SEQUENCE [LARGE SCALE GENOMIC DNA]</scope>
    <source>
        <strain evidence="8">SC8812_S17_10</strain>
    </source>
</reference>
<dbReference type="GO" id="GO:0004497">
    <property type="term" value="F:monooxygenase activity"/>
    <property type="evidence" value="ECO:0007669"/>
    <property type="project" value="UniProtKB-KW"/>
</dbReference>
<dbReference type="SUPFAM" id="SSF48264">
    <property type="entry name" value="Cytochrome P450"/>
    <property type="match status" value="1"/>
</dbReference>
<keyword evidence="6 7" id="KW-0503">Monooxygenase</keyword>
<keyword evidence="4 7" id="KW-0560">Oxidoreductase</keyword>
<dbReference type="InterPro" id="IPR001128">
    <property type="entry name" value="Cyt_P450"/>
</dbReference>
<comment type="caution">
    <text evidence="8">The sequence shown here is derived from an EMBL/GenBank/DDBJ whole genome shotgun (WGS) entry which is preliminary data.</text>
</comment>
<keyword evidence="5 7" id="KW-0408">Iron</keyword>
<evidence type="ECO:0000256" key="1">
    <source>
        <dbReference type="ARBA" id="ARBA00010617"/>
    </source>
</evidence>
<dbReference type="FunFam" id="1.10.630.10:FF:000018">
    <property type="entry name" value="Cytochrome P450 monooxygenase"/>
    <property type="match status" value="1"/>
</dbReference>
<proteinExistence type="inferred from homology"/>
<protein>
    <submittedName>
        <fullName evidence="8">Cytochrome P450</fullName>
    </submittedName>
</protein>
<dbReference type="RefSeq" id="WP_338204993.1">
    <property type="nucleotide sequence ID" value="NZ_JAEKNR010000231.1"/>
</dbReference>
<evidence type="ECO:0000256" key="3">
    <source>
        <dbReference type="ARBA" id="ARBA00022723"/>
    </source>
</evidence>
<dbReference type="InterPro" id="IPR036396">
    <property type="entry name" value="Cyt_P450_sf"/>
</dbReference>
<dbReference type="PROSITE" id="PS00086">
    <property type="entry name" value="CYTOCHROME_P450"/>
    <property type="match status" value="1"/>
</dbReference>
<evidence type="ECO:0000256" key="2">
    <source>
        <dbReference type="ARBA" id="ARBA00022617"/>
    </source>
</evidence>
<dbReference type="InterPro" id="IPR017972">
    <property type="entry name" value="Cyt_P450_CS"/>
</dbReference>
<dbReference type="AlphaFoldDB" id="A0A934K9X2"/>
<dbReference type="PANTHER" id="PTHR46696:SF6">
    <property type="entry name" value="P450, PUTATIVE (EUROFUNG)-RELATED"/>
    <property type="match status" value="1"/>
</dbReference>
<keyword evidence="9" id="KW-1185">Reference proteome</keyword>
<evidence type="ECO:0000313" key="9">
    <source>
        <dbReference type="Proteomes" id="UP000612893"/>
    </source>
</evidence>
<dbReference type="Gene3D" id="1.10.630.10">
    <property type="entry name" value="Cytochrome P450"/>
    <property type="match status" value="1"/>
</dbReference>
<dbReference type="InterPro" id="IPR002397">
    <property type="entry name" value="Cyt_P450_B"/>
</dbReference>
<organism evidence="8 9">
    <name type="scientific">Candidatus Nephthysia bennettiae</name>
    <dbReference type="NCBI Taxonomy" id="3127016"/>
    <lineage>
        <taxon>Bacteria</taxon>
        <taxon>Bacillati</taxon>
        <taxon>Candidatus Dormiibacterota</taxon>
        <taxon>Candidatus Dormibacteria</taxon>
        <taxon>Candidatus Dormibacterales</taxon>
        <taxon>Candidatus Dormibacteraceae</taxon>
        <taxon>Candidatus Nephthysia</taxon>
    </lineage>
</organism>
<keyword evidence="3 7" id="KW-0479">Metal-binding</keyword>
<evidence type="ECO:0000256" key="4">
    <source>
        <dbReference type="ARBA" id="ARBA00023002"/>
    </source>
</evidence>
<dbReference type="Proteomes" id="UP000612893">
    <property type="component" value="Unassembled WGS sequence"/>
</dbReference>
<dbReference type="PANTHER" id="PTHR46696">
    <property type="entry name" value="P450, PUTATIVE (EUROFUNG)-RELATED"/>
    <property type="match status" value="1"/>
</dbReference>
<evidence type="ECO:0000313" key="8">
    <source>
        <dbReference type="EMBL" id="MBJ7600985.1"/>
    </source>
</evidence>
<keyword evidence="2 7" id="KW-0349">Heme</keyword>
<evidence type="ECO:0000256" key="5">
    <source>
        <dbReference type="ARBA" id="ARBA00023004"/>
    </source>
</evidence>
<dbReference type="PRINTS" id="PR00359">
    <property type="entry name" value="BP450"/>
</dbReference>
<sequence>MARAPASNLGSSFDHNDPDFVADPYPTYAEMREQRPALHSDRYSGYWVLSRYADVRRGLLDWETFSSGVPGTTSIPTSVRRDFPEIPLEVDPPEHTRYRAIVAPWFSRTAVDKLEPEVRRITTELIDGFIDEDECDLVQQLALPLVARVLAVFLRMPESESEQWMNWVQDIFHGRVEEPARADRASRELIQYLQDVVDERRRQPGDDFFSLLVQARFDGRPLTDLEIRGYTVVTMTAGQETTVNGIGNSLWYLSEHPQDRARLVAEPRLIQQATEEFLRFMSPIQLLGRNATRSITLHGETIQKGEVVAMCYGAANRDESVFEDADRCVIDRHPNRHLAFGMGPHACLGAHLARLELRVAVEEMLSRAPGYRVAAPERLRMAPHGDLRGFWSLPTRLRDG</sequence>
<dbReference type="EMBL" id="JAEKNR010000231">
    <property type="protein sequence ID" value="MBJ7600985.1"/>
    <property type="molecule type" value="Genomic_DNA"/>
</dbReference>
<comment type="similarity">
    <text evidence="1 7">Belongs to the cytochrome P450 family.</text>
</comment>